<name>A0A1H2VMX7_ACIFE</name>
<dbReference type="InterPro" id="IPR013324">
    <property type="entry name" value="RNA_pol_sigma_r3/r4-like"/>
</dbReference>
<evidence type="ECO:0000256" key="1">
    <source>
        <dbReference type="ARBA" id="ARBA00023015"/>
    </source>
</evidence>
<dbReference type="InterPro" id="IPR013249">
    <property type="entry name" value="RNA_pol_sigma70_r4_t2"/>
</dbReference>
<evidence type="ECO:0000259" key="5">
    <source>
        <dbReference type="PROSITE" id="PS00715"/>
    </source>
</evidence>
<evidence type="ECO:0000313" key="6">
    <source>
        <dbReference type="EMBL" id="SDW69671.1"/>
    </source>
</evidence>
<keyword evidence="2" id="KW-0731">Sigma factor</keyword>
<keyword evidence="1" id="KW-0805">Transcription regulation</keyword>
<protein>
    <submittedName>
        <fullName evidence="6">RNA polymerase sporulation-specific sigma factor</fullName>
    </submittedName>
</protein>
<proteinExistence type="predicted"/>
<dbReference type="PANTHER" id="PTHR30385">
    <property type="entry name" value="SIGMA FACTOR F FLAGELLAR"/>
    <property type="match status" value="1"/>
</dbReference>
<sequence length="244" mass="28634">MQEELRKLYDTLSDEELIQLIQDRDDRQAQDYLLDKYKEFIRLKATRYFLVGAEKEDIIQEGMIGLFKAIRDYRPGKQASFKVFAEICVNRQIISAIKSATRQKHRPLNCYVSLDKPVFEEGKERTLLDMLGGSHGVDPENLLVDQEAFNDIERNVSTMLSDLEWEALCKYLESKSYQQIAQELHRTTKSIDNALQRVKRKLEKYLASRNHELDLMTLNKGLLIMAAKEHLRNHREKNDRIETI</sequence>
<dbReference type="Gene3D" id="1.20.120.1810">
    <property type="match status" value="1"/>
</dbReference>
<dbReference type="RefSeq" id="WP_074705239.1">
    <property type="nucleotide sequence ID" value="NZ_CAUFNG010000096.1"/>
</dbReference>
<dbReference type="InterPro" id="IPR016371">
    <property type="entry name" value="RNA_pol_sigma-H_factor"/>
</dbReference>
<dbReference type="GO" id="GO:0016987">
    <property type="term" value="F:sigma factor activity"/>
    <property type="evidence" value="ECO:0007669"/>
    <property type="project" value="UniProtKB-KW"/>
</dbReference>
<keyword evidence="4" id="KW-0804">Transcription</keyword>
<dbReference type="SUPFAM" id="SSF88946">
    <property type="entry name" value="Sigma2 domain of RNA polymerase sigma factors"/>
    <property type="match status" value="1"/>
</dbReference>
<dbReference type="AlphaFoldDB" id="A0A1H2VMX7"/>
<feature type="domain" description="RNA polymerase sigma-70" evidence="5">
    <location>
        <begin position="57"/>
        <end position="70"/>
    </location>
</feature>
<dbReference type="Pfam" id="PF04542">
    <property type="entry name" value="Sigma70_r2"/>
    <property type="match status" value="1"/>
</dbReference>
<evidence type="ECO:0000313" key="7">
    <source>
        <dbReference type="Proteomes" id="UP000182379"/>
    </source>
</evidence>
<dbReference type="GO" id="GO:0003677">
    <property type="term" value="F:DNA binding"/>
    <property type="evidence" value="ECO:0007669"/>
    <property type="project" value="UniProtKB-KW"/>
</dbReference>
<dbReference type="Proteomes" id="UP000182379">
    <property type="component" value="Unassembled WGS sequence"/>
</dbReference>
<evidence type="ECO:0000256" key="4">
    <source>
        <dbReference type="ARBA" id="ARBA00023163"/>
    </source>
</evidence>
<comment type="caution">
    <text evidence="6">The sequence shown here is derived from an EMBL/GenBank/DDBJ whole genome shotgun (WGS) entry which is preliminary data.</text>
</comment>
<organism evidence="6 7">
    <name type="scientific">Acidaminococcus fermentans</name>
    <dbReference type="NCBI Taxonomy" id="905"/>
    <lineage>
        <taxon>Bacteria</taxon>
        <taxon>Bacillati</taxon>
        <taxon>Bacillota</taxon>
        <taxon>Negativicutes</taxon>
        <taxon>Acidaminococcales</taxon>
        <taxon>Acidaminococcaceae</taxon>
        <taxon>Acidaminococcus</taxon>
    </lineage>
</organism>
<dbReference type="GO" id="GO:0006352">
    <property type="term" value="P:DNA-templated transcription initiation"/>
    <property type="evidence" value="ECO:0007669"/>
    <property type="project" value="InterPro"/>
</dbReference>
<dbReference type="InterPro" id="IPR036388">
    <property type="entry name" value="WH-like_DNA-bd_sf"/>
</dbReference>
<dbReference type="InterPro" id="IPR014284">
    <property type="entry name" value="RNA_pol_sigma-70_dom"/>
</dbReference>
<dbReference type="InterPro" id="IPR000943">
    <property type="entry name" value="RNA_pol_sigma70"/>
</dbReference>
<reference evidence="6 7" key="1">
    <citation type="submission" date="2016-10" db="EMBL/GenBank/DDBJ databases">
        <authorList>
            <person name="Varghese N."/>
            <person name="Submissions S."/>
        </authorList>
    </citation>
    <scope>NUCLEOTIDE SEQUENCE [LARGE SCALE GENOMIC DNA]</scope>
    <source>
        <strain evidence="6 7">WCC6</strain>
    </source>
</reference>
<dbReference type="NCBIfam" id="NF006145">
    <property type="entry name" value="PRK08295.1-2"/>
    <property type="match status" value="1"/>
</dbReference>
<dbReference type="SUPFAM" id="SSF88659">
    <property type="entry name" value="Sigma3 and sigma4 domains of RNA polymerase sigma factors"/>
    <property type="match status" value="1"/>
</dbReference>
<dbReference type="PANTHER" id="PTHR30385:SF1">
    <property type="entry name" value="RNA POLYMERASE SIGMA-H FACTOR"/>
    <property type="match status" value="1"/>
</dbReference>
<dbReference type="NCBIfam" id="NF006148">
    <property type="entry name" value="PRK08295.1-5"/>
    <property type="match status" value="1"/>
</dbReference>
<dbReference type="InterPro" id="IPR013325">
    <property type="entry name" value="RNA_pol_sigma_r2"/>
</dbReference>
<dbReference type="NCBIfam" id="NF006147">
    <property type="entry name" value="PRK08295.1-4"/>
    <property type="match status" value="1"/>
</dbReference>
<dbReference type="EMBL" id="FNOP01000004">
    <property type="protein sequence ID" value="SDW69671.1"/>
    <property type="molecule type" value="Genomic_DNA"/>
</dbReference>
<dbReference type="InterPro" id="IPR007627">
    <property type="entry name" value="RNA_pol_sigma70_r2"/>
</dbReference>
<keyword evidence="3" id="KW-0238">DNA-binding</keyword>
<evidence type="ECO:0000256" key="3">
    <source>
        <dbReference type="ARBA" id="ARBA00023125"/>
    </source>
</evidence>
<dbReference type="NCBIfam" id="TIGR02937">
    <property type="entry name" value="sigma70-ECF"/>
    <property type="match status" value="1"/>
</dbReference>
<gene>
    <name evidence="6" type="ORF">SAMN05216495_10497</name>
</gene>
<dbReference type="Gene3D" id="1.10.10.10">
    <property type="entry name" value="Winged helix-like DNA-binding domain superfamily/Winged helix DNA-binding domain"/>
    <property type="match status" value="1"/>
</dbReference>
<dbReference type="Pfam" id="PF08281">
    <property type="entry name" value="Sigma70_r4_2"/>
    <property type="match status" value="1"/>
</dbReference>
<dbReference type="PROSITE" id="PS00715">
    <property type="entry name" value="SIGMA70_1"/>
    <property type="match status" value="1"/>
</dbReference>
<accession>A0A1H2VMX7</accession>
<evidence type="ECO:0000256" key="2">
    <source>
        <dbReference type="ARBA" id="ARBA00023082"/>
    </source>
</evidence>
<dbReference type="PIRSF" id="PIRSF002939">
    <property type="entry name" value="RNA_polymerase_sigma-H_factor"/>
    <property type="match status" value="1"/>
</dbReference>